<dbReference type="OrthoDB" id="25887at2759"/>
<evidence type="ECO:0000259" key="3">
    <source>
        <dbReference type="PROSITE" id="PS50033"/>
    </source>
</evidence>
<dbReference type="GO" id="GO:0031468">
    <property type="term" value="P:nuclear membrane reassembly"/>
    <property type="evidence" value="ECO:0007669"/>
    <property type="project" value="TreeGrafter"/>
</dbReference>
<protein>
    <submittedName>
        <fullName evidence="5">P47 protein isoform c</fullName>
    </submittedName>
</protein>
<feature type="domain" description="SEP" evidence="4">
    <location>
        <begin position="150"/>
        <end position="216"/>
    </location>
</feature>
<keyword evidence="6" id="KW-1185">Reference proteome</keyword>
<dbReference type="GO" id="GO:0007030">
    <property type="term" value="P:Golgi organization"/>
    <property type="evidence" value="ECO:0007669"/>
    <property type="project" value="TreeGrafter"/>
</dbReference>
<feature type="region of interest" description="Disordered" evidence="2">
    <location>
        <begin position="1"/>
        <end position="145"/>
    </location>
</feature>
<dbReference type="Pfam" id="PF08059">
    <property type="entry name" value="SEP"/>
    <property type="match status" value="1"/>
</dbReference>
<feature type="compositionally biased region" description="Polar residues" evidence="2">
    <location>
        <begin position="112"/>
        <end position="121"/>
    </location>
</feature>
<dbReference type="Gene3D" id="3.30.420.210">
    <property type="entry name" value="SEP domain"/>
    <property type="match status" value="1"/>
</dbReference>
<dbReference type="SUPFAM" id="SSF54236">
    <property type="entry name" value="Ubiquitin-like"/>
    <property type="match status" value="1"/>
</dbReference>
<dbReference type="PROSITE" id="PS50033">
    <property type="entry name" value="UBX"/>
    <property type="match status" value="1"/>
</dbReference>
<evidence type="ECO:0000259" key="4">
    <source>
        <dbReference type="PROSITE" id="PS51399"/>
    </source>
</evidence>
<feature type="compositionally biased region" description="Low complexity" evidence="2">
    <location>
        <begin position="30"/>
        <end position="41"/>
    </location>
</feature>
<dbReference type="InterPro" id="IPR036241">
    <property type="entry name" value="NSFL1C_SEP_dom_sf"/>
</dbReference>
<dbReference type="Proteomes" id="UP000001861">
    <property type="component" value="Unassembled WGS sequence"/>
</dbReference>
<dbReference type="GeneID" id="6016913"/>
<evidence type="ECO:0000313" key="6">
    <source>
        <dbReference type="Proteomes" id="UP000001861"/>
    </source>
</evidence>
<dbReference type="GO" id="GO:0005634">
    <property type="term" value="C:nucleus"/>
    <property type="evidence" value="ECO:0007669"/>
    <property type="project" value="TreeGrafter"/>
</dbReference>
<dbReference type="GO" id="GO:0005829">
    <property type="term" value="C:cytosol"/>
    <property type="evidence" value="ECO:0007669"/>
    <property type="project" value="TreeGrafter"/>
</dbReference>
<dbReference type="OMA" id="NKDHTDK"/>
<dbReference type="PROSITE" id="PS51399">
    <property type="entry name" value="SEP"/>
    <property type="match status" value="1"/>
</dbReference>
<keyword evidence="1" id="KW-0833">Ubl conjugation pathway</keyword>
<dbReference type="Pfam" id="PF00789">
    <property type="entry name" value="UBX"/>
    <property type="match status" value="1"/>
</dbReference>
<dbReference type="FunCoup" id="A8PBW5">
    <property type="interactions" value="596"/>
</dbReference>
<proteinExistence type="predicted"/>
<dbReference type="CDD" id="cd01770">
    <property type="entry name" value="UBX_UBXN2"/>
    <property type="match status" value="1"/>
</dbReference>
<dbReference type="SMART" id="SM00553">
    <property type="entry name" value="SEP"/>
    <property type="match status" value="1"/>
</dbReference>
<dbReference type="FunFam" id="3.10.20.90:FF:000179">
    <property type="entry name" value="Plant UBX domain-containing protein 4"/>
    <property type="match status" value="1"/>
</dbReference>
<gene>
    <name evidence="5" type="ORF">CC1G_12759</name>
</gene>
<feature type="compositionally biased region" description="Gly residues" evidence="2">
    <location>
        <begin position="90"/>
        <end position="100"/>
    </location>
</feature>
<dbReference type="STRING" id="240176.A8PBW5"/>
<dbReference type="EMBL" id="AACS02000004">
    <property type="protein sequence ID" value="EAU81540.2"/>
    <property type="molecule type" value="Genomic_DNA"/>
</dbReference>
<accession>A8PBW5</accession>
<dbReference type="Gene3D" id="3.10.20.90">
    <property type="entry name" value="Phosphatidylinositol 3-kinase Catalytic Subunit, Chain A, domain 1"/>
    <property type="match status" value="1"/>
</dbReference>
<dbReference type="SUPFAM" id="SSF102848">
    <property type="entry name" value="NSFL1 (p97 ATPase) cofactor p47, SEP domain"/>
    <property type="match status" value="1"/>
</dbReference>
<dbReference type="GO" id="GO:0043161">
    <property type="term" value="P:proteasome-mediated ubiquitin-dependent protein catabolic process"/>
    <property type="evidence" value="ECO:0007669"/>
    <property type="project" value="TreeGrafter"/>
</dbReference>
<dbReference type="RefSeq" id="XP_001840282.2">
    <property type="nucleotide sequence ID" value="XM_001840230.2"/>
</dbReference>
<reference evidence="5 6" key="1">
    <citation type="journal article" date="2010" name="Proc. Natl. Acad. Sci. U.S.A.">
        <title>Insights into evolution of multicellular fungi from the assembled chromosomes of the mushroom Coprinopsis cinerea (Coprinus cinereus).</title>
        <authorList>
            <person name="Stajich J.E."/>
            <person name="Wilke S.K."/>
            <person name="Ahren D."/>
            <person name="Au C.H."/>
            <person name="Birren B.W."/>
            <person name="Borodovsky M."/>
            <person name="Burns C."/>
            <person name="Canback B."/>
            <person name="Casselton L.A."/>
            <person name="Cheng C.K."/>
            <person name="Deng J."/>
            <person name="Dietrich F.S."/>
            <person name="Fargo D.C."/>
            <person name="Farman M.L."/>
            <person name="Gathman A.C."/>
            <person name="Goldberg J."/>
            <person name="Guigo R."/>
            <person name="Hoegger P.J."/>
            <person name="Hooker J.B."/>
            <person name="Huggins A."/>
            <person name="James T.Y."/>
            <person name="Kamada T."/>
            <person name="Kilaru S."/>
            <person name="Kodira C."/>
            <person name="Kues U."/>
            <person name="Kupfer D."/>
            <person name="Kwan H.S."/>
            <person name="Lomsadze A."/>
            <person name="Li W."/>
            <person name="Lilly W.W."/>
            <person name="Ma L.J."/>
            <person name="Mackey A.J."/>
            <person name="Manning G."/>
            <person name="Martin F."/>
            <person name="Muraguchi H."/>
            <person name="Natvig D.O."/>
            <person name="Palmerini H."/>
            <person name="Ramesh M.A."/>
            <person name="Rehmeyer C.J."/>
            <person name="Roe B.A."/>
            <person name="Shenoy N."/>
            <person name="Stanke M."/>
            <person name="Ter-Hovhannisyan V."/>
            <person name="Tunlid A."/>
            <person name="Velagapudi R."/>
            <person name="Vision T.J."/>
            <person name="Zeng Q."/>
            <person name="Zolan M.E."/>
            <person name="Pukkila P.J."/>
        </authorList>
    </citation>
    <scope>NUCLEOTIDE SEQUENCE [LARGE SCALE GENOMIC DNA]</scope>
    <source>
        <strain evidence="6">Okayama-7 / 130 / ATCC MYA-4618 / FGSC 9003</strain>
    </source>
</reference>
<dbReference type="InterPro" id="IPR001012">
    <property type="entry name" value="UBX_dom"/>
</dbReference>
<dbReference type="InParanoid" id="A8PBW5"/>
<name>A8PBW5_COPC7</name>
<dbReference type="eggNOG" id="KOG2086">
    <property type="taxonomic scope" value="Eukaryota"/>
</dbReference>
<organism evidence="5 6">
    <name type="scientific">Coprinopsis cinerea (strain Okayama-7 / 130 / ATCC MYA-4618 / FGSC 9003)</name>
    <name type="common">Inky cap fungus</name>
    <name type="synonym">Hormographiella aspergillata</name>
    <dbReference type="NCBI Taxonomy" id="240176"/>
    <lineage>
        <taxon>Eukaryota</taxon>
        <taxon>Fungi</taxon>
        <taxon>Dikarya</taxon>
        <taxon>Basidiomycota</taxon>
        <taxon>Agaricomycotina</taxon>
        <taxon>Agaricomycetes</taxon>
        <taxon>Agaricomycetidae</taxon>
        <taxon>Agaricales</taxon>
        <taxon>Agaricineae</taxon>
        <taxon>Psathyrellaceae</taxon>
        <taxon>Coprinopsis</taxon>
    </lineage>
</organism>
<evidence type="ECO:0000256" key="1">
    <source>
        <dbReference type="ARBA" id="ARBA00022786"/>
    </source>
</evidence>
<dbReference type="PANTHER" id="PTHR23333">
    <property type="entry name" value="UBX DOMAIN CONTAINING PROTEIN"/>
    <property type="match status" value="1"/>
</dbReference>
<dbReference type="GO" id="GO:0043130">
    <property type="term" value="F:ubiquitin binding"/>
    <property type="evidence" value="ECO:0007669"/>
    <property type="project" value="TreeGrafter"/>
</dbReference>
<dbReference type="VEuPathDB" id="FungiDB:CC1G_12759"/>
<dbReference type="GO" id="GO:0000045">
    <property type="term" value="P:autophagosome assembly"/>
    <property type="evidence" value="ECO:0007669"/>
    <property type="project" value="TreeGrafter"/>
</dbReference>
<dbReference type="SMART" id="SM00166">
    <property type="entry name" value="UBX"/>
    <property type="match status" value="1"/>
</dbReference>
<comment type="caution">
    <text evidence="5">The sequence shown here is derived from an EMBL/GenBank/DDBJ whole genome shotgun (WGS) entry which is preliminary data.</text>
</comment>
<dbReference type="HOGENOM" id="CLU_029402_4_1_1"/>
<dbReference type="InterPro" id="IPR029071">
    <property type="entry name" value="Ubiquitin-like_domsf"/>
</dbReference>
<dbReference type="AlphaFoldDB" id="A8PBW5"/>
<evidence type="ECO:0000256" key="2">
    <source>
        <dbReference type="SAM" id="MobiDB-lite"/>
    </source>
</evidence>
<dbReference type="KEGG" id="cci:CC1G_12759"/>
<evidence type="ECO:0000313" key="5">
    <source>
        <dbReference type="EMBL" id="EAU81540.2"/>
    </source>
</evidence>
<dbReference type="GO" id="GO:0061025">
    <property type="term" value="P:membrane fusion"/>
    <property type="evidence" value="ECO:0007669"/>
    <property type="project" value="TreeGrafter"/>
</dbReference>
<dbReference type="InterPro" id="IPR012989">
    <property type="entry name" value="SEP_domain"/>
</dbReference>
<dbReference type="PANTHER" id="PTHR23333:SF20">
    <property type="entry name" value="NSFL1 COFACTOR P47"/>
    <property type="match status" value="1"/>
</dbReference>
<sequence>MSEDNENRAPRPTVRSTSDRPRIGRIGDWNNNSSASSSRSGSRGGIATLGSLGGGSSSSRRRDDDSDDDEGGADMFAGGEKSGLSIQNPGSGGGGPGGLVQGLLRRAAETGQARQNASPSQFVGGGYRLGGEDVETEYIPDPNAEDERNLVTRHVTFWRNGFQLDTDGELRAYDDPQNVPILNMLMQGIAPVEHLDVEDGQAVDLQITKKITEDYVGPAGPRAFVGSGHRLGAPVPEVVSSSQHVPGEFPSAASSAAAEPESITTRFEVDHSQPTTSVQIRLSDGTRLVSRMNLTHTVGDIRNFINASRPENRTRPYVIATTFPNRTLDDDAQTIEAAKLQNSVVVQRWV</sequence>
<feature type="domain" description="UBX" evidence="3">
    <location>
        <begin position="271"/>
        <end position="348"/>
    </location>
</feature>